<proteinExistence type="predicted"/>
<accession>A0A1X7TGK1</accession>
<evidence type="ECO:0000256" key="1">
    <source>
        <dbReference type="SAM" id="MobiDB-lite"/>
    </source>
</evidence>
<dbReference type="AlphaFoldDB" id="A0A1X7TGK1"/>
<name>A0A1X7TGK1_AMPQE</name>
<evidence type="ECO:0008006" key="3">
    <source>
        <dbReference type="Google" id="ProtNLM"/>
    </source>
</evidence>
<organism evidence="2">
    <name type="scientific">Amphimedon queenslandica</name>
    <name type="common">Sponge</name>
    <dbReference type="NCBI Taxonomy" id="400682"/>
    <lineage>
        <taxon>Eukaryota</taxon>
        <taxon>Metazoa</taxon>
        <taxon>Porifera</taxon>
        <taxon>Demospongiae</taxon>
        <taxon>Heteroscleromorpha</taxon>
        <taxon>Haplosclerida</taxon>
        <taxon>Niphatidae</taxon>
        <taxon>Amphimedon</taxon>
    </lineage>
</organism>
<evidence type="ECO:0000313" key="2">
    <source>
        <dbReference type="EnsemblMetazoa" id="Aqu2.1.13825_001"/>
    </source>
</evidence>
<dbReference type="EnsemblMetazoa" id="Aqu2.1.13825_001">
    <property type="protein sequence ID" value="Aqu2.1.13825_001"/>
    <property type="gene ID" value="Aqu2.1.13825"/>
</dbReference>
<feature type="compositionally biased region" description="Pro residues" evidence="1">
    <location>
        <begin position="71"/>
        <end position="98"/>
    </location>
</feature>
<reference evidence="2" key="1">
    <citation type="submission" date="2017-05" db="UniProtKB">
        <authorList>
            <consortium name="EnsemblMetazoa"/>
        </authorList>
    </citation>
    <scope>IDENTIFICATION</scope>
</reference>
<feature type="region of interest" description="Disordered" evidence="1">
    <location>
        <begin position="49"/>
        <end position="103"/>
    </location>
</feature>
<sequence length="123" mass="13585">MIPDVSIQVEKNQEAVVQKKKKHVRSFAIGDAVYVRDFSAKNTQWPLGERSIGEKKGTNSKETFLTTPYSPSTPPLSPPLFPLPFPSLPPPPAPPPPRWSTHSQYCSSSDDNFTISCLSLKSC</sequence>
<protein>
    <recommendedName>
        <fullName evidence="3">DUF5641 domain-containing protein</fullName>
    </recommendedName>
</protein>
<dbReference type="InParanoid" id="A0A1X7TGK1"/>